<dbReference type="GO" id="GO:0045259">
    <property type="term" value="C:proton-transporting ATP synthase complex"/>
    <property type="evidence" value="ECO:0007669"/>
    <property type="project" value="UniProtKB-KW"/>
</dbReference>
<evidence type="ECO:0000256" key="11">
    <source>
        <dbReference type="ARBA" id="ARBA00023310"/>
    </source>
</evidence>
<dbReference type="Proteomes" id="UP000009399">
    <property type="component" value="Chromosome"/>
</dbReference>
<keyword evidence="5 12" id="KW-0812">Transmembrane</keyword>
<keyword evidence="7 12" id="KW-1133">Transmembrane helix</keyword>
<comment type="function">
    <text evidence="12">Key component of the F(0) channel; it plays a direct role in translocation across the membrane. A homomeric c-ring of between 10-14 subunits forms the central stalk rotor element with the F(1) delta and epsilon subunits.</text>
</comment>
<dbReference type="InterPro" id="IPR005953">
    <property type="entry name" value="ATP_synth_csu_bac/chlpt"/>
</dbReference>
<evidence type="ECO:0000256" key="3">
    <source>
        <dbReference type="ARBA" id="ARBA00022448"/>
    </source>
</evidence>
<dbReference type="Pfam" id="PF00137">
    <property type="entry name" value="ATP-synt_C"/>
    <property type="match status" value="1"/>
</dbReference>
<evidence type="ECO:0000256" key="1">
    <source>
        <dbReference type="ARBA" id="ARBA00004141"/>
    </source>
</evidence>
<keyword evidence="3 12" id="KW-0813">Transport</keyword>
<keyword evidence="10 12" id="KW-0472">Membrane</keyword>
<evidence type="ECO:0000256" key="9">
    <source>
        <dbReference type="ARBA" id="ARBA00023121"/>
    </source>
</evidence>
<gene>
    <name evidence="12" type="primary">atpE</name>
    <name evidence="14" type="ORF">MOS_244</name>
</gene>
<reference evidence="14 15" key="1">
    <citation type="journal article" date="2013" name="Genome Announc.">
        <title>Complete Genome Sequence of Mycoplasma hyorhinis Strain SK76.</title>
        <authorList>
            <person name="Goodison S."/>
            <person name="Urquidi V."/>
            <person name="Kumar D."/>
            <person name="Reyes L."/>
            <person name="Rosser C.J."/>
        </authorList>
    </citation>
    <scope>NUCLEOTIDE SEQUENCE [LARGE SCALE GENOMIC DNA]</scope>
    <source>
        <strain evidence="14 15">SK76</strain>
    </source>
</reference>
<dbReference type="RefSeq" id="WP_013302050.1">
    <property type="nucleotide sequence ID" value="NC_019552.1"/>
</dbReference>
<evidence type="ECO:0000256" key="4">
    <source>
        <dbReference type="ARBA" id="ARBA00022547"/>
    </source>
</evidence>
<evidence type="ECO:0000256" key="6">
    <source>
        <dbReference type="ARBA" id="ARBA00022781"/>
    </source>
</evidence>
<keyword evidence="12" id="KW-1003">Cell membrane</keyword>
<protein>
    <recommendedName>
        <fullName evidence="12">ATP synthase subunit c</fullName>
    </recommendedName>
    <alternativeName>
        <fullName evidence="12">ATP synthase F(0) sector subunit c</fullName>
    </alternativeName>
    <alternativeName>
        <fullName evidence="12">F-type ATPase subunit c</fullName>
        <shortName evidence="12">F-ATPase subunit c</shortName>
    </alternativeName>
    <alternativeName>
        <fullName evidence="12">Lipid-binding protein</fullName>
    </alternativeName>
</protein>
<dbReference type="HAMAP" id="MF_01396">
    <property type="entry name" value="ATP_synth_c_bact"/>
    <property type="match status" value="1"/>
</dbReference>
<dbReference type="GO" id="GO:0005886">
    <property type="term" value="C:plasma membrane"/>
    <property type="evidence" value="ECO:0007669"/>
    <property type="project" value="UniProtKB-SubCell"/>
</dbReference>
<evidence type="ECO:0000256" key="7">
    <source>
        <dbReference type="ARBA" id="ARBA00022989"/>
    </source>
</evidence>
<accession>A0AAI8AMH2</accession>
<dbReference type="AlphaFoldDB" id="A0AAI8AMH2"/>
<dbReference type="GeneID" id="93248367"/>
<dbReference type="GO" id="GO:0008289">
    <property type="term" value="F:lipid binding"/>
    <property type="evidence" value="ECO:0007669"/>
    <property type="project" value="UniProtKB-KW"/>
</dbReference>
<dbReference type="GO" id="GO:0046933">
    <property type="term" value="F:proton-transporting ATP synthase activity, rotational mechanism"/>
    <property type="evidence" value="ECO:0007669"/>
    <property type="project" value="UniProtKB-UniRule"/>
</dbReference>
<comment type="function">
    <text evidence="12">F(1)F(0) ATP synthase produces ATP from ADP in the presence of a proton or sodium gradient. F-type ATPases consist of two structural domains, F(1) containing the extramembraneous catalytic core and F(0) containing the membrane proton channel, linked together by a central stalk and a peripheral stalk. During catalysis, ATP synthesis in the catalytic domain of F(1) is coupled via a rotary mechanism of the central stalk subunits to proton translocation.</text>
</comment>
<keyword evidence="4 12" id="KW-0138">CF(0)</keyword>
<evidence type="ECO:0000256" key="12">
    <source>
        <dbReference type="HAMAP-Rule" id="MF_01396"/>
    </source>
</evidence>
<proteinExistence type="inferred from homology"/>
<dbReference type="NCBIfam" id="TIGR01260">
    <property type="entry name" value="ATP_synt_c"/>
    <property type="match status" value="1"/>
</dbReference>
<dbReference type="InterPro" id="IPR002379">
    <property type="entry name" value="ATPase_proteolipid_c-like_dom"/>
</dbReference>
<keyword evidence="8 12" id="KW-0406">Ion transport</keyword>
<dbReference type="PROSITE" id="PS00605">
    <property type="entry name" value="ATPASE_C"/>
    <property type="match status" value="1"/>
</dbReference>
<comment type="similarity">
    <text evidence="2 12">Belongs to the ATPase C chain family.</text>
</comment>
<keyword evidence="6 12" id="KW-0375">Hydrogen ion transport</keyword>
<feature type="site" description="Reversibly protonated during proton transport" evidence="12">
    <location>
        <position position="91"/>
    </location>
</feature>
<organism evidence="14 15">
    <name type="scientific">Mesomycoplasma hyorhinis SK76</name>
    <dbReference type="NCBI Taxonomy" id="1118964"/>
    <lineage>
        <taxon>Bacteria</taxon>
        <taxon>Bacillati</taxon>
        <taxon>Mycoplasmatota</taxon>
        <taxon>Mycoplasmoidales</taxon>
        <taxon>Metamycoplasmataceae</taxon>
        <taxon>Mesomycoplasma</taxon>
    </lineage>
</organism>
<evidence type="ECO:0000256" key="8">
    <source>
        <dbReference type="ARBA" id="ARBA00023065"/>
    </source>
</evidence>
<sequence>MNTDHIVTLLQKISTFAEETAKTVTQAQPALTESIGRGLVGVGAGLAMIGGIGAGVGQGFSASKAIESVGRNPESEKTVFKFMIIGAAISETSAIYSLVISILLQFVFA</sequence>
<dbReference type="PANTHER" id="PTHR10031:SF0">
    <property type="entry name" value="ATPASE PROTEIN 9"/>
    <property type="match status" value="1"/>
</dbReference>
<evidence type="ECO:0000313" key="15">
    <source>
        <dbReference type="Proteomes" id="UP000009399"/>
    </source>
</evidence>
<dbReference type="InterPro" id="IPR000454">
    <property type="entry name" value="ATP_synth_F0_csu"/>
</dbReference>
<feature type="domain" description="V-ATPase proteolipid subunit C-like" evidence="13">
    <location>
        <begin position="42"/>
        <end position="104"/>
    </location>
</feature>
<comment type="subcellular location">
    <subcellularLocation>
        <location evidence="12">Cell membrane</location>
        <topology evidence="12">Multi-pass membrane protein</topology>
    </subcellularLocation>
    <subcellularLocation>
        <location evidence="1">Membrane</location>
        <topology evidence="1">Multi-pass membrane protein</topology>
    </subcellularLocation>
</comment>
<keyword evidence="11 12" id="KW-0066">ATP synthesis</keyword>
<dbReference type="Gene3D" id="1.20.120.610">
    <property type="entry name" value="lithium bound rotor ring of v- atpase"/>
    <property type="match status" value="1"/>
</dbReference>
<dbReference type="InterPro" id="IPR035921">
    <property type="entry name" value="F/V-ATP_Csub_sf"/>
</dbReference>
<dbReference type="CDD" id="cd18184">
    <property type="entry name" value="ATP-synt_Fo_c_NaATPase"/>
    <property type="match status" value="1"/>
</dbReference>
<keyword evidence="9 12" id="KW-0446">Lipid-binding</keyword>
<dbReference type="GO" id="GO:0033177">
    <property type="term" value="C:proton-transporting two-sector ATPase complex, proton-transporting domain"/>
    <property type="evidence" value="ECO:0007669"/>
    <property type="project" value="InterPro"/>
</dbReference>
<feature type="transmembrane region" description="Helical" evidence="12">
    <location>
        <begin position="82"/>
        <end position="108"/>
    </location>
</feature>
<name>A0AAI8AMH2_MESHY</name>
<evidence type="ECO:0000256" key="2">
    <source>
        <dbReference type="ARBA" id="ARBA00006704"/>
    </source>
</evidence>
<dbReference type="EMBL" id="CP003914">
    <property type="protein sequence ID" value="AFX74173.1"/>
    <property type="molecule type" value="Genomic_DNA"/>
</dbReference>
<feature type="transmembrane region" description="Helical" evidence="12">
    <location>
        <begin position="39"/>
        <end position="61"/>
    </location>
</feature>
<evidence type="ECO:0000313" key="14">
    <source>
        <dbReference type="EMBL" id="AFX74173.1"/>
    </source>
</evidence>
<dbReference type="SUPFAM" id="SSF81333">
    <property type="entry name" value="F1F0 ATP synthase subunit C"/>
    <property type="match status" value="1"/>
</dbReference>
<evidence type="ECO:0000256" key="5">
    <source>
        <dbReference type="ARBA" id="ARBA00022692"/>
    </source>
</evidence>
<evidence type="ECO:0000256" key="10">
    <source>
        <dbReference type="ARBA" id="ARBA00023136"/>
    </source>
</evidence>
<dbReference type="PANTHER" id="PTHR10031">
    <property type="entry name" value="ATP SYNTHASE LIPID-BINDING PROTEIN, MITOCHONDRIAL"/>
    <property type="match status" value="1"/>
</dbReference>
<dbReference type="InterPro" id="IPR020537">
    <property type="entry name" value="ATP_synth_F0_csu_DDCD_BS"/>
</dbReference>
<dbReference type="KEGG" id="mhs:MOS_244"/>
<evidence type="ECO:0000259" key="13">
    <source>
        <dbReference type="Pfam" id="PF00137"/>
    </source>
</evidence>
<dbReference type="PRINTS" id="PR00124">
    <property type="entry name" value="ATPASEC"/>
</dbReference>